<evidence type="ECO:0000313" key="3">
    <source>
        <dbReference type="Proteomes" id="UP000019140"/>
    </source>
</evidence>
<dbReference type="SUPFAM" id="SSF51905">
    <property type="entry name" value="FAD/NAD(P)-binding domain"/>
    <property type="match status" value="1"/>
</dbReference>
<name>W4MEV3_9BACT</name>
<dbReference type="Proteomes" id="UP000019140">
    <property type="component" value="Unassembled WGS sequence"/>
</dbReference>
<dbReference type="Gene3D" id="3.30.9.60">
    <property type="match status" value="1"/>
</dbReference>
<dbReference type="HOGENOM" id="CLU_1233170_0_0_7"/>
<proteinExistence type="predicted"/>
<accession>W4MEV3</accession>
<protein>
    <recommendedName>
        <fullName evidence="1">2,6-dihydroxypyridine 3-monooxygenase substrate binding domain-containing protein</fullName>
    </recommendedName>
</protein>
<dbReference type="PANTHER" id="PTHR47469">
    <property type="entry name" value="MONOOXYGENASE-LIKE"/>
    <property type="match status" value="1"/>
</dbReference>
<dbReference type="Pfam" id="PF22607">
    <property type="entry name" value="FAD_binding-like"/>
    <property type="match status" value="1"/>
</dbReference>
<keyword evidence="3" id="KW-1185">Reference proteome</keyword>
<dbReference type="InterPro" id="IPR054707">
    <property type="entry name" value="DhpH_subs-bd"/>
</dbReference>
<evidence type="ECO:0000259" key="1">
    <source>
        <dbReference type="Pfam" id="PF22607"/>
    </source>
</evidence>
<evidence type="ECO:0000313" key="2">
    <source>
        <dbReference type="EMBL" id="ETX08859.1"/>
    </source>
</evidence>
<comment type="caution">
    <text evidence="2">The sequence shown here is derived from an EMBL/GenBank/DDBJ whole genome shotgun (WGS) entry which is preliminary data.</text>
</comment>
<dbReference type="SUPFAM" id="SSF54373">
    <property type="entry name" value="FAD-linked reductases, C-terminal domain"/>
    <property type="match status" value="1"/>
</dbReference>
<dbReference type="PANTHER" id="PTHR47469:SF2">
    <property type="entry name" value="OS06G0597600 PROTEIN"/>
    <property type="match status" value="1"/>
</dbReference>
<dbReference type="EMBL" id="AZHX01000121">
    <property type="protein sequence ID" value="ETX08859.1"/>
    <property type="molecule type" value="Genomic_DNA"/>
</dbReference>
<dbReference type="InterPro" id="IPR036188">
    <property type="entry name" value="FAD/NAD-bd_sf"/>
</dbReference>
<reference evidence="2 3" key="1">
    <citation type="journal article" date="2014" name="Nature">
        <title>An environmental bacterial taxon with a large and distinct metabolic repertoire.</title>
        <authorList>
            <person name="Wilson M.C."/>
            <person name="Mori T."/>
            <person name="Ruckert C."/>
            <person name="Uria A.R."/>
            <person name="Helf M.J."/>
            <person name="Takada K."/>
            <person name="Gernert C."/>
            <person name="Steffens U.A."/>
            <person name="Heycke N."/>
            <person name="Schmitt S."/>
            <person name="Rinke C."/>
            <person name="Helfrich E.J."/>
            <person name="Brachmann A.O."/>
            <person name="Gurgui C."/>
            <person name="Wakimoto T."/>
            <person name="Kracht M."/>
            <person name="Crusemann M."/>
            <person name="Hentschel U."/>
            <person name="Abe I."/>
            <person name="Matsunaga S."/>
            <person name="Kalinowski J."/>
            <person name="Takeyama H."/>
            <person name="Piel J."/>
        </authorList>
    </citation>
    <scope>NUCLEOTIDE SEQUENCE [LARGE SCALE GENOMIC DNA]</scope>
    <source>
        <strain evidence="3">TSY2</strain>
    </source>
</reference>
<dbReference type="InterPro" id="IPR053212">
    <property type="entry name" value="DHP_3-monooxygenase"/>
</dbReference>
<sequence length="224" mass="24692">MLYLVPSRTDSLTPETCQVNWVLYENVTDRELPGVLTDAQGVVHPTSLPPGAASTNQVTYIQDHAQRYYPGYIAEAVAATSSPFIQAVFDLHIPHYRQGRICVLGDASALCRPHAASGAVKALTNAMALADAFTAHDSLDRALHAWDLEQSAEGRRLVTLGQVMGRAFVQTPPAWQHMDEAAAKQWWTDLMSEQHWYVTEDARLSPDAPLPHLRLAPGFGWACF</sequence>
<dbReference type="AlphaFoldDB" id="W4MEV3"/>
<organism evidence="2 3">
    <name type="scientific">Candidatus Entotheonella gemina</name>
    <dbReference type="NCBI Taxonomy" id="1429439"/>
    <lineage>
        <taxon>Bacteria</taxon>
        <taxon>Pseudomonadati</taxon>
        <taxon>Nitrospinota/Tectimicrobiota group</taxon>
        <taxon>Candidatus Tectimicrobiota</taxon>
        <taxon>Candidatus Entotheonellia</taxon>
        <taxon>Candidatus Entotheonellales</taxon>
        <taxon>Candidatus Entotheonellaceae</taxon>
        <taxon>Candidatus Entotheonella</taxon>
    </lineage>
</organism>
<gene>
    <name evidence="2" type="ORF">ETSY2_02920</name>
</gene>
<feature type="domain" description="2,6-dihydroxypyridine 3-monooxygenase substrate binding" evidence="1">
    <location>
        <begin position="1"/>
        <end position="90"/>
    </location>
</feature>